<dbReference type="Gene3D" id="3.40.50.150">
    <property type="entry name" value="Vaccinia Virus protein VP39"/>
    <property type="match status" value="1"/>
</dbReference>
<dbReference type="SUPFAM" id="SSF53335">
    <property type="entry name" value="S-adenosyl-L-methionine-dependent methyltransferases"/>
    <property type="match status" value="1"/>
</dbReference>
<accession>A0A2H0BKF1</accession>
<dbReference type="Proteomes" id="UP000229334">
    <property type="component" value="Unassembled WGS sequence"/>
</dbReference>
<evidence type="ECO:0000313" key="4">
    <source>
        <dbReference type="Proteomes" id="UP000229334"/>
    </source>
</evidence>
<reference evidence="3 4" key="1">
    <citation type="submission" date="2017-09" db="EMBL/GenBank/DDBJ databases">
        <title>Depth-based differentiation of microbial function through sediment-hosted aquifers and enrichment of novel symbionts in the deep terrestrial subsurface.</title>
        <authorList>
            <person name="Probst A.J."/>
            <person name="Ladd B."/>
            <person name="Jarett J.K."/>
            <person name="Geller-Mcgrath D.E."/>
            <person name="Sieber C.M."/>
            <person name="Emerson J.B."/>
            <person name="Anantharaman K."/>
            <person name="Thomas B.C."/>
            <person name="Malmstrom R."/>
            <person name="Stieglmeier M."/>
            <person name="Klingl A."/>
            <person name="Woyke T."/>
            <person name="Ryan C.M."/>
            <person name="Banfield J.F."/>
        </authorList>
    </citation>
    <scope>NUCLEOTIDE SEQUENCE [LARGE SCALE GENOMIC DNA]</scope>
    <source>
        <strain evidence="3">CG22_combo_CG10-13_8_21_14_all_37_9</strain>
    </source>
</reference>
<feature type="transmembrane region" description="Helical" evidence="1">
    <location>
        <begin position="162"/>
        <end position="180"/>
    </location>
</feature>
<dbReference type="AlphaFoldDB" id="A0A2H0BKF1"/>
<evidence type="ECO:0000259" key="2">
    <source>
        <dbReference type="Pfam" id="PF08241"/>
    </source>
</evidence>
<evidence type="ECO:0000313" key="3">
    <source>
        <dbReference type="EMBL" id="PIP58155.1"/>
    </source>
</evidence>
<keyword evidence="1" id="KW-0472">Membrane</keyword>
<comment type="caution">
    <text evidence="3">The sequence shown here is derived from an EMBL/GenBank/DDBJ whole genome shotgun (WGS) entry which is preliminary data.</text>
</comment>
<dbReference type="PANTHER" id="PTHR43591">
    <property type="entry name" value="METHYLTRANSFERASE"/>
    <property type="match status" value="1"/>
</dbReference>
<gene>
    <name evidence="3" type="ORF">COX02_01785</name>
</gene>
<organism evidence="3 4">
    <name type="scientific">Candidatus Vogelbacteria bacterium CG22_combo_CG10-13_8_21_14_all_37_9</name>
    <dbReference type="NCBI Taxonomy" id="1975046"/>
    <lineage>
        <taxon>Bacteria</taxon>
        <taxon>Candidatus Vogeliibacteriota</taxon>
    </lineage>
</organism>
<dbReference type="PANTHER" id="PTHR43591:SF24">
    <property type="entry name" value="2-METHOXY-6-POLYPRENYL-1,4-BENZOQUINOL METHYLASE, MITOCHONDRIAL"/>
    <property type="match status" value="1"/>
</dbReference>
<dbReference type="InterPro" id="IPR013216">
    <property type="entry name" value="Methyltransf_11"/>
</dbReference>
<proteinExistence type="predicted"/>
<dbReference type="CDD" id="cd02440">
    <property type="entry name" value="AdoMet_MTases"/>
    <property type="match status" value="1"/>
</dbReference>
<dbReference type="Pfam" id="PF08241">
    <property type="entry name" value="Methyltransf_11"/>
    <property type="match status" value="1"/>
</dbReference>
<dbReference type="InterPro" id="IPR029063">
    <property type="entry name" value="SAM-dependent_MTases_sf"/>
</dbReference>
<protein>
    <recommendedName>
        <fullName evidence="2">Methyltransferase type 11 domain-containing protein</fullName>
    </recommendedName>
</protein>
<dbReference type="GO" id="GO:0008757">
    <property type="term" value="F:S-adenosylmethionine-dependent methyltransferase activity"/>
    <property type="evidence" value="ECO:0007669"/>
    <property type="project" value="InterPro"/>
</dbReference>
<dbReference type="EMBL" id="PCSX01000028">
    <property type="protein sequence ID" value="PIP58155.1"/>
    <property type="molecule type" value="Genomic_DNA"/>
</dbReference>
<name>A0A2H0BKF1_9BACT</name>
<evidence type="ECO:0000256" key="1">
    <source>
        <dbReference type="SAM" id="Phobius"/>
    </source>
</evidence>
<keyword evidence="1" id="KW-1133">Transmembrane helix</keyword>
<keyword evidence="1" id="KW-0812">Transmembrane</keyword>
<feature type="domain" description="Methyltransferase type 11" evidence="2">
    <location>
        <begin position="56"/>
        <end position="104"/>
    </location>
</feature>
<sequence length="214" mass="24398">MNILSKIARKKLNEKVAPYASDKKTLEVGAYGKSSYGLYFSNRVGIDIRPGPGVDIVGSVYELPFPEASFEIVLCMVVLEHLEDPKRAITEMYRVLKPGGKIIVSVPFLFPIHDAPNDFWRFTKYGLKILFKDWQIEELQAETTFNETFAVLLQRVAYQTKFYFNSIFKVLIFSLAWLLTKIPKLTTGIYGDIGKKVIEEEAFTSSFFLVASKK</sequence>